<evidence type="ECO:0000259" key="9">
    <source>
        <dbReference type="Pfam" id="PF00291"/>
    </source>
</evidence>
<dbReference type="EMBL" id="BJYZ01000003">
    <property type="protein sequence ID" value="GEO36720.1"/>
    <property type="molecule type" value="Genomic_DNA"/>
</dbReference>
<dbReference type="GO" id="GO:0000287">
    <property type="term" value="F:magnesium ion binding"/>
    <property type="evidence" value="ECO:0007669"/>
    <property type="project" value="TreeGrafter"/>
</dbReference>
<evidence type="ECO:0000313" key="11">
    <source>
        <dbReference type="Proteomes" id="UP000321523"/>
    </source>
</evidence>
<keyword evidence="8" id="KW-0456">Lyase</keyword>
<gene>
    <name evidence="10" type="ORF">SAE02_08680</name>
</gene>
<proteinExistence type="inferred from homology"/>
<keyword evidence="7" id="KW-0663">Pyridoxal phosphate</keyword>
<dbReference type="GO" id="GO:0030170">
    <property type="term" value="F:pyridoxal phosphate binding"/>
    <property type="evidence" value="ECO:0007669"/>
    <property type="project" value="InterPro"/>
</dbReference>
<evidence type="ECO:0000256" key="4">
    <source>
        <dbReference type="ARBA" id="ARBA00001946"/>
    </source>
</evidence>
<evidence type="ECO:0000256" key="7">
    <source>
        <dbReference type="ARBA" id="ARBA00022898"/>
    </source>
</evidence>
<evidence type="ECO:0000256" key="5">
    <source>
        <dbReference type="ARBA" id="ARBA00010869"/>
    </source>
</evidence>
<comment type="cofactor">
    <cofactor evidence="3">
        <name>Mn(2+)</name>
        <dbReference type="ChEBI" id="CHEBI:29035"/>
    </cofactor>
</comment>
<evidence type="ECO:0000313" key="10">
    <source>
        <dbReference type="EMBL" id="GEO36720.1"/>
    </source>
</evidence>
<feature type="domain" description="Tryptophan synthase beta chain-like PALP" evidence="9">
    <location>
        <begin position="30"/>
        <end position="317"/>
    </location>
</feature>
<protein>
    <submittedName>
        <fullName evidence="10">Serine/threonine dehydratase</fullName>
    </submittedName>
</protein>
<comment type="cofactor">
    <cofactor evidence="4">
        <name>Mg(2+)</name>
        <dbReference type="ChEBI" id="CHEBI:18420"/>
    </cofactor>
</comment>
<comment type="caution">
    <text evidence="10">The sequence shown here is derived from an EMBL/GenBank/DDBJ whole genome shotgun (WGS) entry which is preliminary data.</text>
</comment>
<dbReference type="CDD" id="cd01562">
    <property type="entry name" value="Thr-dehyd"/>
    <property type="match status" value="1"/>
</dbReference>
<dbReference type="GO" id="GO:0030378">
    <property type="term" value="F:serine racemase activity"/>
    <property type="evidence" value="ECO:0007669"/>
    <property type="project" value="TreeGrafter"/>
</dbReference>
<evidence type="ECO:0000256" key="8">
    <source>
        <dbReference type="ARBA" id="ARBA00023239"/>
    </source>
</evidence>
<dbReference type="GO" id="GO:0070179">
    <property type="term" value="P:D-serine biosynthetic process"/>
    <property type="evidence" value="ECO:0007669"/>
    <property type="project" value="TreeGrafter"/>
</dbReference>
<dbReference type="GO" id="GO:0003941">
    <property type="term" value="F:L-serine ammonia-lyase activity"/>
    <property type="evidence" value="ECO:0007669"/>
    <property type="project" value="TreeGrafter"/>
</dbReference>
<keyword evidence="6" id="KW-0460">Magnesium</keyword>
<dbReference type="SUPFAM" id="SSF53686">
    <property type="entry name" value="Tryptophan synthase beta subunit-like PLP-dependent enzymes"/>
    <property type="match status" value="1"/>
</dbReference>
<dbReference type="InterPro" id="IPR036052">
    <property type="entry name" value="TrpB-like_PALP_sf"/>
</dbReference>
<dbReference type="PROSITE" id="PS00165">
    <property type="entry name" value="DEHYDRATASE_SER_THR"/>
    <property type="match status" value="1"/>
</dbReference>
<evidence type="ECO:0000256" key="3">
    <source>
        <dbReference type="ARBA" id="ARBA00001936"/>
    </source>
</evidence>
<dbReference type="GO" id="GO:0018114">
    <property type="term" value="F:threonine racemase activity"/>
    <property type="evidence" value="ECO:0007669"/>
    <property type="project" value="TreeGrafter"/>
</dbReference>
<sequence>MVADMISTTLPTFADVEAAAVRLAGQAVLTPLLESPLLNDRLGGRLLVKAEVLQRTGSFKFRGAFNRMSLIPEAERPRGVVAFSSGNHAQGVAAAARLLGLPATIVMPSDAPAIKVANTREWGARVVLYDRWKEDREAIGAGISAETGATLVRPYDDPYIMAGQGTIGLELIEQAKAASDGLDAVLAPCGGGGMIGGIALAVAARSPGTKVYAVEPAGFDDTARSLAAGERLSNAAGASSFCDALLAPMPGELTFAVNSAHLSGGFAVTDAEVAAAMAIARDNFKLVVEPGGAVALAAVLSTKMELGGRTIAVVCSGGNVDPEVYAKALASVR</sequence>
<evidence type="ECO:0000256" key="2">
    <source>
        <dbReference type="ARBA" id="ARBA00001933"/>
    </source>
</evidence>
<dbReference type="GO" id="GO:0005524">
    <property type="term" value="F:ATP binding"/>
    <property type="evidence" value="ECO:0007669"/>
    <property type="project" value="TreeGrafter"/>
</dbReference>
<name>A0A512DKJ6_9PROT</name>
<dbReference type="PANTHER" id="PTHR43050:SF1">
    <property type="entry name" value="SERINE RACEMASE"/>
    <property type="match status" value="1"/>
</dbReference>
<accession>A0A512DKJ6</accession>
<reference evidence="10 11" key="1">
    <citation type="submission" date="2019-07" db="EMBL/GenBank/DDBJ databases">
        <title>Whole genome shotgun sequence of Skermanella aerolata NBRC 106429.</title>
        <authorList>
            <person name="Hosoyama A."/>
            <person name="Uohara A."/>
            <person name="Ohji S."/>
            <person name="Ichikawa N."/>
        </authorList>
    </citation>
    <scope>NUCLEOTIDE SEQUENCE [LARGE SCALE GENOMIC DNA]</scope>
    <source>
        <strain evidence="10 11">NBRC 106429</strain>
    </source>
</reference>
<dbReference type="InterPro" id="IPR000634">
    <property type="entry name" value="Ser/Thr_deHydtase_PyrdxlP-BS"/>
</dbReference>
<keyword evidence="11" id="KW-1185">Reference proteome</keyword>
<evidence type="ECO:0000256" key="6">
    <source>
        <dbReference type="ARBA" id="ARBA00022842"/>
    </source>
</evidence>
<organism evidence="10 11">
    <name type="scientific">Skermanella aerolata</name>
    <dbReference type="NCBI Taxonomy" id="393310"/>
    <lineage>
        <taxon>Bacteria</taxon>
        <taxon>Pseudomonadati</taxon>
        <taxon>Pseudomonadota</taxon>
        <taxon>Alphaproteobacteria</taxon>
        <taxon>Rhodospirillales</taxon>
        <taxon>Azospirillaceae</taxon>
        <taxon>Skermanella</taxon>
    </lineage>
</organism>
<dbReference type="Gene3D" id="3.40.50.1100">
    <property type="match status" value="2"/>
</dbReference>
<comment type="cofactor">
    <cofactor evidence="1">
        <name>Ca(2+)</name>
        <dbReference type="ChEBI" id="CHEBI:29108"/>
    </cofactor>
</comment>
<dbReference type="Proteomes" id="UP000321523">
    <property type="component" value="Unassembled WGS sequence"/>
</dbReference>
<dbReference type="InterPro" id="IPR001926">
    <property type="entry name" value="TrpB-like_PALP"/>
</dbReference>
<dbReference type="Pfam" id="PF00291">
    <property type="entry name" value="PALP"/>
    <property type="match status" value="1"/>
</dbReference>
<evidence type="ECO:0000256" key="1">
    <source>
        <dbReference type="ARBA" id="ARBA00001913"/>
    </source>
</evidence>
<dbReference type="FunFam" id="3.40.50.1100:FF:000005">
    <property type="entry name" value="Threonine dehydratase catabolic"/>
    <property type="match status" value="1"/>
</dbReference>
<dbReference type="PANTHER" id="PTHR43050">
    <property type="entry name" value="SERINE / THREONINE RACEMASE FAMILY MEMBER"/>
    <property type="match status" value="1"/>
</dbReference>
<comment type="similarity">
    <text evidence="5">Belongs to the serine/threonine dehydratase family.</text>
</comment>
<comment type="cofactor">
    <cofactor evidence="2">
        <name>pyridoxal 5'-phosphate</name>
        <dbReference type="ChEBI" id="CHEBI:597326"/>
    </cofactor>
</comment>
<dbReference type="AlphaFoldDB" id="A0A512DKJ6"/>